<name>A0A3R5Z2S9_WEICO</name>
<evidence type="ECO:0000313" key="6">
    <source>
        <dbReference type="EMBL" id="MBC6498659.1"/>
    </source>
</evidence>
<dbReference type="EMBL" id="JACSZT010000006">
    <property type="protein sequence ID" value="MBC6498659.1"/>
    <property type="molecule type" value="Genomic_DNA"/>
</dbReference>
<dbReference type="PIRSF" id="PIRSF006806">
    <property type="entry name" value="FTHF_cligase"/>
    <property type="match status" value="1"/>
</dbReference>
<dbReference type="AlphaFoldDB" id="A0A3R5Z2S9"/>
<evidence type="ECO:0000256" key="2">
    <source>
        <dbReference type="ARBA" id="ARBA00022741"/>
    </source>
</evidence>
<feature type="binding site" evidence="4">
    <location>
        <begin position="3"/>
        <end position="7"/>
    </location>
    <ligand>
        <name>ATP</name>
        <dbReference type="ChEBI" id="CHEBI:30616"/>
    </ligand>
</feature>
<dbReference type="GO" id="GO:0005524">
    <property type="term" value="F:ATP binding"/>
    <property type="evidence" value="ECO:0007669"/>
    <property type="project" value="UniProtKB-KW"/>
</dbReference>
<feature type="binding site" evidence="4">
    <location>
        <begin position="130"/>
        <end position="138"/>
    </location>
    <ligand>
        <name>ATP</name>
        <dbReference type="ChEBI" id="CHEBI:30616"/>
    </ligand>
</feature>
<gene>
    <name evidence="6" type="ORF">H7R52_08210</name>
</gene>
<evidence type="ECO:0000256" key="4">
    <source>
        <dbReference type="PIRSR" id="PIRSR006806-1"/>
    </source>
</evidence>
<dbReference type="InterPro" id="IPR037171">
    <property type="entry name" value="NagB/RpiA_transferase-like"/>
</dbReference>
<accession>A0A3R5Z2S9</accession>
<dbReference type="InterPro" id="IPR024185">
    <property type="entry name" value="FTHF_cligase-like_sf"/>
</dbReference>
<proteinExistence type="inferred from homology"/>
<evidence type="ECO:0000256" key="1">
    <source>
        <dbReference type="ARBA" id="ARBA00010638"/>
    </source>
</evidence>
<dbReference type="GO" id="GO:0035999">
    <property type="term" value="P:tetrahydrofolate interconversion"/>
    <property type="evidence" value="ECO:0007669"/>
    <property type="project" value="TreeGrafter"/>
</dbReference>
<organism evidence="6 7">
    <name type="scientific">Weissella confusa</name>
    <name type="common">Lactobacillus confusus</name>
    <dbReference type="NCBI Taxonomy" id="1583"/>
    <lineage>
        <taxon>Bacteria</taxon>
        <taxon>Bacillati</taxon>
        <taxon>Bacillota</taxon>
        <taxon>Bacilli</taxon>
        <taxon>Lactobacillales</taxon>
        <taxon>Lactobacillaceae</taxon>
        <taxon>Weissella</taxon>
    </lineage>
</organism>
<dbReference type="Pfam" id="PF01812">
    <property type="entry name" value="5-FTHF_cyc-lig"/>
    <property type="match status" value="1"/>
</dbReference>
<dbReference type="EC" id="6.3.3.2" evidence="5"/>
<dbReference type="InterPro" id="IPR002698">
    <property type="entry name" value="FTHF_cligase"/>
</dbReference>
<keyword evidence="2 4" id="KW-0547">Nucleotide-binding</keyword>
<keyword evidence="6" id="KW-0436">Ligase</keyword>
<dbReference type="GO" id="GO:0030272">
    <property type="term" value="F:5-formyltetrahydrofolate cyclo-ligase activity"/>
    <property type="evidence" value="ECO:0007669"/>
    <property type="project" value="UniProtKB-EC"/>
</dbReference>
<dbReference type="Proteomes" id="UP000650485">
    <property type="component" value="Unassembled WGS sequence"/>
</dbReference>
<comment type="similarity">
    <text evidence="1 5">Belongs to the 5-formyltetrahydrofolate cyclo-ligase family.</text>
</comment>
<keyword evidence="5" id="KW-0479">Metal-binding</keyword>
<dbReference type="GO" id="GO:0046872">
    <property type="term" value="F:metal ion binding"/>
    <property type="evidence" value="ECO:0007669"/>
    <property type="project" value="UniProtKB-KW"/>
</dbReference>
<feature type="binding site" evidence="4">
    <location>
        <position position="49"/>
    </location>
    <ligand>
        <name>substrate</name>
    </ligand>
</feature>
<evidence type="ECO:0000256" key="5">
    <source>
        <dbReference type="RuleBase" id="RU361279"/>
    </source>
</evidence>
<protein>
    <recommendedName>
        <fullName evidence="5">5-formyltetrahydrofolate cyclo-ligase</fullName>
        <ecNumber evidence="5">6.3.3.2</ecNumber>
    </recommendedName>
</protein>
<evidence type="ECO:0000313" key="7">
    <source>
        <dbReference type="Proteomes" id="UP000650485"/>
    </source>
</evidence>
<sequence>MDKNEAREIAKSHLAKLSDMQRATLMQQITSTVTALPAWQEASSVALTLAQDVELPTQLLIQTALLQGKKVYLPKVAPQRQLEFIQIDESTKYERHRFGMLEPIGEPLGDVVTLDFILVPGLAFSAAGDRLGFGGGYYDRWLPKTTGAKIAVTIPDNYVTTPNWEIEKTDQQVDKVIVLPPV</sequence>
<dbReference type="PANTHER" id="PTHR23407:SF1">
    <property type="entry name" value="5-FORMYLTETRAHYDROFOLATE CYCLO-LIGASE"/>
    <property type="match status" value="1"/>
</dbReference>
<dbReference type="Gene3D" id="3.40.50.10420">
    <property type="entry name" value="NagB/RpiA/CoA transferase-like"/>
    <property type="match status" value="1"/>
</dbReference>
<keyword evidence="3 4" id="KW-0067">ATP-binding</keyword>
<dbReference type="GO" id="GO:0009396">
    <property type="term" value="P:folic acid-containing compound biosynthetic process"/>
    <property type="evidence" value="ECO:0007669"/>
    <property type="project" value="TreeGrafter"/>
</dbReference>
<dbReference type="NCBIfam" id="TIGR02727">
    <property type="entry name" value="MTHFS_bact"/>
    <property type="match status" value="1"/>
</dbReference>
<dbReference type="SUPFAM" id="SSF100950">
    <property type="entry name" value="NagB/RpiA/CoA transferase-like"/>
    <property type="match status" value="1"/>
</dbReference>
<keyword evidence="5" id="KW-0460">Magnesium</keyword>
<reference evidence="6" key="1">
    <citation type="submission" date="2020-08" db="EMBL/GenBank/DDBJ databases">
        <title>Complete genome sequence of Weissella confusa strain FS54 provides insights into metabolic potential.</title>
        <authorList>
            <person name="Fhoula I."/>
            <person name="Najjari A."/>
            <person name="Lekired A."/>
            <person name="Bessrour-Aouam N."/>
            <person name="Jaballah S."/>
            <person name="Klibi N."/>
            <person name="Ouzari H.-I."/>
        </authorList>
    </citation>
    <scope>NUCLEOTIDE SEQUENCE</scope>
    <source>
        <strain evidence="6">FS54</strain>
    </source>
</reference>
<comment type="cofactor">
    <cofactor evidence="5">
        <name>Mg(2+)</name>
        <dbReference type="ChEBI" id="CHEBI:18420"/>
    </cofactor>
</comment>
<evidence type="ECO:0000256" key="3">
    <source>
        <dbReference type="ARBA" id="ARBA00022840"/>
    </source>
</evidence>
<dbReference type="PANTHER" id="PTHR23407">
    <property type="entry name" value="ATPASE INHIBITOR/5-FORMYLTETRAHYDROFOLATE CYCLO-LIGASE"/>
    <property type="match status" value="1"/>
</dbReference>
<comment type="catalytic activity">
    <reaction evidence="5">
        <text>(6S)-5-formyl-5,6,7,8-tetrahydrofolate + ATP = (6R)-5,10-methenyltetrahydrofolate + ADP + phosphate</text>
        <dbReference type="Rhea" id="RHEA:10488"/>
        <dbReference type="ChEBI" id="CHEBI:30616"/>
        <dbReference type="ChEBI" id="CHEBI:43474"/>
        <dbReference type="ChEBI" id="CHEBI:57455"/>
        <dbReference type="ChEBI" id="CHEBI:57457"/>
        <dbReference type="ChEBI" id="CHEBI:456216"/>
        <dbReference type="EC" id="6.3.3.2"/>
    </reaction>
</comment>
<feature type="binding site" evidence="4">
    <location>
        <position position="54"/>
    </location>
    <ligand>
        <name>substrate</name>
    </ligand>
</feature>
<comment type="caution">
    <text evidence="6">The sequence shown here is derived from an EMBL/GenBank/DDBJ whole genome shotgun (WGS) entry which is preliminary data.</text>
</comment>